<organism evidence="3 4">
    <name type="scientific">Trichostrongylus colubriformis</name>
    <name type="common">Black scour worm</name>
    <dbReference type="NCBI Taxonomy" id="6319"/>
    <lineage>
        <taxon>Eukaryota</taxon>
        <taxon>Metazoa</taxon>
        <taxon>Ecdysozoa</taxon>
        <taxon>Nematoda</taxon>
        <taxon>Chromadorea</taxon>
        <taxon>Rhabditida</taxon>
        <taxon>Rhabditina</taxon>
        <taxon>Rhabditomorpha</taxon>
        <taxon>Strongyloidea</taxon>
        <taxon>Trichostrongylidae</taxon>
        <taxon>Trichostrongylus</taxon>
    </lineage>
</organism>
<keyword evidence="1" id="KW-0175">Coiled coil</keyword>
<accession>A0AAN8ILB2</accession>
<dbReference type="EMBL" id="WIXE01009098">
    <property type="protein sequence ID" value="KAK5978719.1"/>
    <property type="molecule type" value="Genomic_DNA"/>
</dbReference>
<protein>
    <submittedName>
        <fullName evidence="3">Uncharacterized protein</fullName>
    </submittedName>
</protein>
<sequence>MYADINNVREELRKTKRQLKRLRAALPKLMSSTDLLQRIVSKSRDTMMYISIVDQLHHDVSVLSKSPDPAKDLLREAHILELRAENYELRYLHLRQCLRTLHAVAPILIATGKSSTEKWEAMLELKQSYVDIEGKKREMIIKQTTMERIIEDQLNSISNAKAAIHARRATLQSEEKDLQESSQAKITESIDSLKSAIEEMVRKIETPPAGHLKEETFEKKRRSQESMQDEEPMDFSDAEGHALPEARG</sequence>
<feature type="compositionally biased region" description="Acidic residues" evidence="2">
    <location>
        <begin position="227"/>
        <end position="237"/>
    </location>
</feature>
<evidence type="ECO:0000313" key="3">
    <source>
        <dbReference type="EMBL" id="KAK5978719.1"/>
    </source>
</evidence>
<name>A0AAN8ILB2_TRICO</name>
<evidence type="ECO:0000256" key="2">
    <source>
        <dbReference type="SAM" id="MobiDB-lite"/>
    </source>
</evidence>
<proteinExistence type="predicted"/>
<feature type="region of interest" description="Disordered" evidence="2">
    <location>
        <begin position="203"/>
        <end position="248"/>
    </location>
</feature>
<keyword evidence="4" id="KW-1185">Reference proteome</keyword>
<feature type="compositionally biased region" description="Basic and acidic residues" evidence="2">
    <location>
        <begin position="203"/>
        <end position="218"/>
    </location>
</feature>
<gene>
    <name evidence="3" type="ORF">GCK32_015949</name>
</gene>
<dbReference type="Proteomes" id="UP001331761">
    <property type="component" value="Unassembled WGS sequence"/>
</dbReference>
<dbReference type="AlphaFoldDB" id="A0AAN8ILB2"/>
<feature type="coiled-coil region" evidence="1">
    <location>
        <begin position="2"/>
        <end position="32"/>
    </location>
</feature>
<reference evidence="3 4" key="1">
    <citation type="submission" date="2019-10" db="EMBL/GenBank/DDBJ databases">
        <title>Assembly and Annotation for the nematode Trichostrongylus colubriformis.</title>
        <authorList>
            <person name="Martin J."/>
        </authorList>
    </citation>
    <scope>NUCLEOTIDE SEQUENCE [LARGE SCALE GENOMIC DNA]</scope>
    <source>
        <strain evidence="3">G859</strain>
        <tissue evidence="3">Whole worm</tissue>
    </source>
</reference>
<feature type="non-terminal residue" evidence="3">
    <location>
        <position position="248"/>
    </location>
</feature>
<feature type="compositionally biased region" description="Basic and acidic residues" evidence="2">
    <location>
        <begin position="238"/>
        <end position="248"/>
    </location>
</feature>
<evidence type="ECO:0000256" key="1">
    <source>
        <dbReference type="SAM" id="Coils"/>
    </source>
</evidence>
<comment type="caution">
    <text evidence="3">The sequence shown here is derived from an EMBL/GenBank/DDBJ whole genome shotgun (WGS) entry which is preliminary data.</text>
</comment>
<evidence type="ECO:0000313" key="4">
    <source>
        <dbReference type="Proteomes" id="UP001331761"/>
    </source>
</evidence>